<evidence type="ECO:0000313" key="2">
    <source>
        <dbReference type="EMBL" id="CAJ0964468.1"/>
    </source>
</evidence>
<protein>
    <recommendedName>
        <fullName evidence="4">Rna-directed dna polymerase from mobile element jockey-like</fullName>
    </recommendedName>
</protein>
<dbReference type="Proteomes" id="UP001176940">
    <property type="component" value="Unassembled WGS sequence"/>
</dbReference>
<organism evidence="2 3">
    <name type="scientific">Ranitomeya imitator</name>
    <name type="common">mimic poison frog</name>
    <dbReference type="NCBI Taxonomy" id="111125"/>
    <lineage>
        <taxon>Eukaryota</taxon>
        <taxon>Metazoa</taxon>
        <taxon>Chordata</taxon>
        <taxon>Craniata</taxon>
        <taxon>Vertebrata</taxon>
        <taxon>Euteleostomi</taxon>
        <taxon>Amphibia</taxon>
        <taxon>Batrachia</taxon>
        <taxon>Anura</taxon>
        <taxon>Neobatrachia</taxon>
        <taxon>Hyloidea</taxon>
        <taxon>Dendrobatidae</taxon>
        <taxon>Dendrobatinae</taxon>
        <taxon>Ranitomeya</taxon>
    </lineage>
</organism>
<feature type="compositionally biased region" description="Polar residues" evidence="1">
    <location>
        <begin position="18"/>
        <end position="29"/>
    </location>
</feature>
<accession>A0ABN9MFJ1</accession>
<proteinExistence type="predicted"/>
<name>A0ABN9MFJ1_9NEOB</name>
<dbReference type="PRINTS" id="PR01345">
    <property type="entry name" value="CERVTRCPTASE"/>
</dbReference>
<dbReference type="EMBL" id="CAUEEQ010060887">
    <property type="protein sequence ID" value="CAJ0964468.1"/>
    <property type="molecule type" value="Genomic_DNA"/>
</dbReference>
<feature type="region of interest" description="Disordered" evidence="1">
    <location>
        <begin position="18"/>
        <end position="41"/>
    </location>
</feature>
<gene>
    <name evidence="2" type="ORF">RIMI_LOCUS19242558</name>
</gene>
<evidence type="ECO:0000313" key="3">
    <source>
        <dbReference type="Proteomes" id="UP001176940"/>
    </source>
</evidence>
<reference evidence="2" key="1">
    <citation type="submission" date="2023-07" db="EMBL/GenBank/DDBJ databases">
        <authorList>
            <person name="Stuckert A."/>
        </authorList>
    </citation>
    <scope>NUCLEOTIDE SEQUENCE</scope>
</reference>
<comment type="caution">
    <text evidence="2">The sequence shown here is derived from an EMBL/GenBank/DDBJ whole genome shotgun (WGS) entry which is preliminary data.</text>
</comment>
<evidence type="ECO:0008006" key="4">
    <source>
        <dbReference type="Google" id="ProtNLM"/>
    </source>
</evidence>
<keyword evidence="3" id="KW-1185">Reference proteome</keyword>
<sequence>MEQRSKWSKIEQPVNELTSSLVKGNSETPTRGGPWTEPAEVPFMTTGGSPTTEFTTGSFGVFPVYRRSCGVFPVYRRSCGVFPVYRRSCGVFRVYRRSCGVFPVYRRSCGVFPVYRRSCGVFRVYRRSCGVFPVYRRSCGVFPIYRRSCGVFPMDLDKLETWAERWQMRFNNDKCKVIHMGRGNQYHHYTLNGKPLGKSDREKDLGILVNDKLTWSSQCQAAAAKANRIMGCIKRASSNPDEIEKWNLKLLTAAQTKLCVPFEVVT</sequence>
<dbReference type="PANTHER" id="PTHR33332">
    <property type="entry name" value="REVERSE TRANSCRIPTASE DOMAIN-CONTAINING PROTEIN"/>
    <property type="match status" value="1"/>
</dbReference>
<evidence type="ECO:0000256" key="1">
    <source>
        <dbReference type="SAM" id="MobiDB-lite"/>
    </source>
</evidence>